<evidence type="ECO:0000256" key="7">
    <source>
        <dbReference type="ARBA" id="ARBA00023136"/>
    </source>
</evidence>
<keyword evidence="4" id="KW-0808">Transferase</keyword>
<organism evidence="10 11">
    <name type="scientific">Candidatus Woesebacteria bacterium RIFOXYA1_FULL_40_18</name>
    <dbReference type="NCBI Taxonomy" id="1802532"/>
    <lineage>
        <taxon>Bacteria</taxon>
        <taxon>Candidatus Woeseibacteriota</taxon>
    </lineage>
</organism>
<keyword evidence="3" id="KW-0328">Glycosyltransferase</keyword>
<feature type="transmembrane region" description="Helical" evidence="8">
    <location>
        <begin position="148"/>
        <end position="166"/>
    </location>
</feature>
<feature type="domain" description="Glycosyltransferase RgtA/B/C/D-like" evidence="9">
    <location>
        <begin position="123"/>
        <end position="256"/>
    </location>
</feature>
<feature type="transmembrane region" description="Helical" evidence="8">
    <location>
        <begin position="320"/>
        <end position="338"/>
    </location>
</feature>
<comment type="caution">
    <text evidence="10">The sequence shown here is derived from an EMBL/GenBank/DDBJ whole genome shotgun (WGS) entry which is preliminary data.</text>
</comment>
<evidence type="ECO:0000256" key="5">
    <source>
        <dbReference type="ARBA" id="ARBA00022692"/>
    </source>
</evidence>
<dbReference type="GO" id="GO:0005886">
    <property type="term" value="C:plasma membrane"/>
    <property type="evidence" value="ECO:0007669"/>
    <property type="project" value="UniProtKB-SubCell"/>
</dbReference>
<protein>
    <recommendedName>
        <fullName evidence="9">Glycosyltransferase RgtA/B/C/D-like domain-containing protein</fullName>
    </recommendedName>
</protein>
<feature type="transmembrane region" description="Helical" evidence="8">
    <location>
        <begin position="196"/>
        <end position="228"/>
    </location>
</feature>
<dbReference type="Pfam" id="PF13231">
    <property type="entry name" value="PMT_2"/>
    <property type="match status" value="1"/>
</dbReference>
<feature type="transmembrane region" description="Helical" evidence="8">
    <location>
        <begin position="9"/>
        <end position="27"/>
    </location>
</feature>
<evidence type="ECO:0000259" key="9">
    <source>
        <dbReference type="Pfam" id="PF13231"/>
    </source>
</evidence>
<comment type="subcellular location">
    <subcellularLocation>
        <location evidence="1">Cell membrane</location>
        <topology evidence="1">Multi-pass membrane protein</topology>
    </subcellularLocation>
</comment>
<dbReference type="PANTHER" id="PTHR33908:SF11">
    <property type="entry name" value="MEMBRANE PROTEIN"/>
    <property type="match status" value="1"/>
</dbReference>
<evidence type="ECO:0000256" key="6">
    <source>
        <dbReference type="ARBA" id="ARBA00022989"/>
    </source>
</evidence>
<keyword evidence="6 8" id="KW-1133">Transmembrane helix</keyword>
<dbReference type="GO" id="GO:0016763">
    <property type="term" value="F:pentosyltransferase activity"/>
    <property type="evidence" value="ECO:0007669"/>
    <property type="project" value="TreeGrafter"/>
</dbReference>
<name>A0A1F8CK49_9BACT</name>
<dbReference type="PANTHER" id="PTHR33908">
    <property type="entry name" value="MANNOSYLTRANSFERASE YKCB-RELATED"/>
    <property type="match status" value="1"/>
</dbReference>
<dbReference type="AlphaFoldDB" id="A0A1F8CK49"/>
<evidence type="ECO:0000313" key="11">
    <source>
        <dbReference type="Proteomes" id="UP000177855"/>
    </source>
</evidence>
<evidence type="ECO:0000256" key="3">
    <source>
        <dbReference type="ARBA" id="ARBA00022676"/>
    </source>
</evidence>
<keyword evidence="2" id="KW-1003">Cell membrane</keyword>
<keyword evidence="7 8" id="KW-0472">Membrane</keyword>
<evidence type="ECO:0000256" key="4">
    <source>
        <dbReference type="ARBA" id="ARBA00022679"/>
    </source>
</evidence>
<reference evidence="10 11" key="1">
    <citation type="journal article" date="2016" name="Nat. Commun.">
        <title>Thousands of microbial genomes shed light on interconnected biogeochemical processes in an aquifer system.</title>
        <authorList>
            <person name="Anantharaman K."/>
            <person name="Brown C.T."/>
            <person name="Hug L.A."/>
            <person name="Sharon I."/>
            <person name="Castelle C.J."/>
            <person name="Probst A.J."/>
            <person name="Thomas B.C."/>
            <person name="Singh A."/>
            <person name="Wilkins M.J."/>
            <person name="Karaoz U."/>
            <person name="Brodie E.L."/>
            <person name="Williams K.H."/>
            <person name="Hubbard S.S."/>
            <person name="Banfield J.F."/>
        </authorList>
    </citation>
    <scope>NUCLEOTIDE SEQUENCE [LARGE SCALE GENOMIC DNA]</scope>
</reference>
<dbReference type="STRING" id="1802532.A2210_02210"/>
<feature type="transmembrane region" description="Helical" evidence="8">
    <location>
        <begin position="118"/>
        <end position="141"/>
    </location>
</feature>
<sequence length="491" mass="56710">MNKIINREYFLLSIILVLGFVVRLYKIDNPIADWHSWRQADTAAVSRIYIDEGINILFPRYYDVSRIQTGATNIEGLRLVEFPIYNVLHTVLAKNISLPSQVCINIKKVPSCYQLDPIVIWGRLLSIFSALVTAFFLYLIGKKFLGKWGGILSAFIYLFIPYNIYFTRVILPEPMSVAFGIASIWFFLKYLDNEKFFHLIISGILFALSTLIKPFTFFYAVPLIYLAIDKYGIWGIFKKWKLLVFANIAINPFFIWRIWINEFPVGIPHFDWAFNGDGIRFKPAFWYWIFGERIGKLILGIWGLVPFSFGILNSEKKYRFFHFFFLGMLAYVSVFATASVRHDYYQTFIIPSVALLVAHGIVSVWNKNLTAKLLSVGSIVLMLYIGAFQVKEFYKVNHPEIIVAGVAADRLLPKDVKIIAPYNGDTAFLYQTKRYGWPVVDETFDEMVARGAQYFVAVNFADPDVAYVEKNYKVLEKTPQYIIADLTKKTK</sequence>
<gene>
    <name evidence="10" type="ORF">A2210_02210</name>
</gene>
<dbReference type="InterPro" id="IPR038731">
    <property type="entry name" value="RgtA/B/C-like"/>
</dbReference>
<dbReference type="EMBL" id="MGHS01000035">
    <property type="protein sequence ID" value="OGM76239.1"/>
    <property type="molecule type" value="Genomic_DNA"/>
</dbReference>
<dbReference type="Proteomes" id="UP000177855">
    <property type="component" value="Unassembled WGS sequence"/>
</dbReference>
<feature type="transmembrane region" description="Helical" evidence="8">
    <location>
        <begin position="240"/>
        <end position="260"/>
    </location>
</feature>
<evidence type="ECO:0000256" key="1">
    <source>
        <dbReference type="ARBA" id="ARBA00004651"/>
    </source>
</evidence>
<accession>A0A1F8CK49</accession>
<evidence type="ECO:0000256" key="8">
    <source>
        <dbReference type="SAM" id="Phobius"/>
    </source>
</evidence>
<evidence type="ECO:0000256" key="2">
    <source>
        <dbReference type="ARBA" id="ARBA00022475"/>
    </source>
</evidence>
<feature type="transmembrane region" description="Helical" evidence="8">
    <location>
        <begin position="294"/>
        <end position="313"/>
    </location>
</feature>
<dbReference type="GO" id="GO:0009103">
    <property type="term" value="P:lipopolysaccharide biosynthetic process"/>
    <property type="evidence" value="ECO:0007669"/>
    <property type="project" value="UniProtKB-ARBA"/>
</dbReference>
<feature type="transmembrane region" description="Helical" evidence="8">
    <location>
        <begin position="344"/>
        <end position="366"/>
    </location>
</feature>
<evidence type="ECO:0000313" key="10">
    <source>
        <dbReference type="EMBL" id="OGM76239.1"/>
    </source>
</evidence>
<keyword evidence="5 8" id="KW-0812">Transmembrane</keyword>
<dbReference type="InterPro" id="IPR050297">
    <property type="entry name" value="LipidA_mod_glycosyltrf_83"/>
</dbReference>
<proteinExistence type="predicted"/>
<feature type="transmembrane region" description="Helical" evidence="8">
    <location>
        <begin position="373"/>
        <end position="390"/>
    </location>
</feature>